<accession>A0A9X4LIJ6</accession>
<dbReference type="PROSITE" id="PS51257">
    <property type="entry name" value="PROKAR_LIPOPROTEIN"/>
    <property type="match status" value="1"/>
</dbReference>
<dbReference type="Gene3D" id="3.40.710.10">
    <property type="entry name" value="DD-peptidase/beta-lactamase superfamily"/>
    <property type="match status" value="1"/>
</dbReference>
<dbReference type="InterPro" id="IPR001466">
    <property type="entry name" value="Beta-lactam-related"/>
</dbReference>
<dbReference type="PANTHER" id="PTHR43283">
    <property type="entry name" value="BETA-LACTAMASE-RELATED"/>
    <property type="match status" value="1"/>
</dbReference>
<dbReference type="PANTHER" id="PTHR43283:SF7">
    <property type="entry name" value="BETA-LACTAMASE-RELATED DOMAIN-CONTAINING PROTEIN"/>
    <property type="match status" value="1"/>
</dbReference>
<protein>
    <submittedName>
        <fullName evidence="2">Class C beta-lactamase-related serine hydrolase</fullName>
    </submittedName>
</protein>
<dbReference type="InterPro" id="IPR012338">
    <property type="entry name" value="Beta-lactam/transpept-like"/>
</dbReference>
<dbReference type="GO" id="GO:0016787">
    <property type="term" value="F:hydrolase activity"/>
    <property type="evidence" value="ECO:0007669"/>
    <property type="project" value="UniProtKB-KW"/>
</dbReference>
<dbReference type="Pfam" id="PF00144">
    <property type="entry name" value="Beta-lactamase"/>
    <property type="match status" value="1"/>
</dbReference>
<keyword evidence="2" id="KW-0378">Hydrolase</keyword>
<proteinExistence type="predicted"/>
<gene>
    <name evidence="2" type="ORF">EXJ73_14110</name>
</gene>
<feature type="domain" description="Beta-lactamase-related" evidence="1">
    <location>
        <begin position="121"/>
        <end position="418"/>
    </location>
</feature>
<dbReference type="RefSeq" id="WP_268150787.1">
    <property type="nucleotide sequence ID" value="NZ_JAPPUW010000010.1"/>
</dbReference>
<comment type="caution">
    <text evidence="2">The sequence shown here is derived from an EMBL/GenBank/DDBJ whole genome shotgun (WGS) entry which is preliminary data.</text>
</comment>
<keyword evidence="3" id="KW-1185">Reference proteome</keyword>
<evidence type="ECO:0000313" key="2">
    <source>
        <dbReference type="EMBL" id="MDG0863599.1"/>
    </source>
</evidence>
<dbReference type="EMBL" id="SGUG01000019">
    <property type="protein sequence ID" value="MDG0863599.1"/>
    <property type="molecule type" value="Genomic_DNA"/>
</dbReference>
<dbReference type="SUPFAM" id="SSF56601">
    <property type="entry name" value="beta-lactamase/transpeptidase-like"/>
    <property type="match status" value="1"/>
</dbReference>
<reference evidence="2" key="1">
    <citation type="submission" date="2019-02" db="EMBL/GenBank/DDBJ databases">
        <title>Draft genome of the type strain Pelomonas aquatica CCUG 52575T.</title>
        <authorList>
            <person name="Gomila M."/>
            <person name="Lalucat J."/>
        </authorList>
    </citation>
    <scope>NUCLEOTIDE SEQUENCE</scope>
    <source>
        <strain evidence="2">CCUG 52575</strain>
    </source>
</reference>
<organism evidence="2 3">
    <name type="scientific">Pelomonas aquatica</name>
    <dbReference type="NCBI Taxonomy" id="431058"/>
    <lineage>
        <taxon>Bacteria</taxon>
        <taxon>Pseudomonadati</taxon>
        <taxon>Pseudomonadota</taxon>
        <taxon>Betaproteobacteria</taxon>
        <taxon>Burkholderiales</taxon>
        <taxon>Sphaerotilaceae</taxon>
        <taxon>Roseateles</taxon>
    </lineage>
</organism>
<evidence type="ECO:0000313" key="3">
    <source>
        <dbReference type="Proteomes" id="UP001152766"/>
    </source>
</evidence>
<evidence type="ECO:0000259" key="1">
    <source>
        <dbReference type="Pfam" id="PF00144"/>
    </source>
</evidence>
<sequence length="439" mass="48247">MNFRLTQLAIAAATAYFLTAGCEAQPRPQLPPPEATDPVALKLMEGFPPPPEKTVRLANVLQFPNARWAFHHMRELGPTATVWHGPANPSPLAQAPRELEQLRFDDGQGRQVSLLDWQKSTYTDALVVLHRGKIIYERYDAGMKPWQPHALWSMSKSLTGLLAAQLIQEGRIDASAPVSRYLPELKDSAWDDATVQQTLDMTTGVQYDEDFSNPRSGIFQYLIAGGLVPAPANYPGPRNMTAYLPGVKKAGEHGVGFQYKTVDTEVIGWLLQRVTGQSLAQLLSERLWAPMGAGEDGYVWVDPNGTQLASVGVGATARDLARLGEMLRQQGQYNGREVLSRAVVAELRKGADPEKFKMAGQPMRAGYSYHDFWWIPHDRDGSFEAKGLNGQHVHVNPAAELVVVKLSSHPVPNTAFTHVQDRQAFSALAGAVRSARSAP</sequence>
<name>A0A9X4LIJ6_9BURK</name>
<dbReference type="AlphaFoldDB" id="A0A9X4LIJ6"/>
<dbReference type="InterPro" id="IPR050789">
    <property type="entry name" value="Diverse_Enzym_Activities"/>
</dbReference>
<dbReference type="Proteomes" id="UP001152766">
    <property type="component" value="Unassembled WGS sequence"/>
</dbReference>